<comment type="caution">
    <text evidence="2">The sequence shown here is derived from an EMBL/GenBank/DDBJ whole genome shotgun (WGS) entry which is preliminary data.</text>
</comment>
<dbReference type="EMBL" id="JAAATX020000001">
    <property type="protein sequence ID" value="MBU9696606.1"/>
    <property type="molecule type" value="Genomic_DNA"/>
</dbReference>
<evidence type="ECO:0000259" key="1">
    <source>
        <dbReference type="Pfam" id="PF00582"/>
    </source>
</evidence>
<name>A0ABS6IYK8_9RHOB</name>
<organism evidence="2 3">
    <name type="scientific">Paragemmobacter amnigenus</name>
    <dbReference type="NCBI Taxonomy" id="2852097"/>
    <lineage>
        <taxon>Bacteria</taxon>
        <taxon>Pseudomonadati</taxon>
        <taxon>Pseudomonadota</taxon>
        <taxon>Alphaproteobacteria</taxon>
        <taxon>Rhodobacterales</taxon>
        <taxon>Paracoccaceae</taxon>
        <taxon>Paragemmobacter</taxon>
    </lineage>
</organism>
<sequence length="275" mass="29398">MALPTLATVLFDVAEAAWLVEKVAELALAFDSHVLALHPFSPVIWADGMGGEAVYFASMLEWEERESVKIRALVEEALRRNGLRGEYRGQSELYGAEPFLMGGARGADAVILGATADRSPDGRLLAQRMVRESGRPALVLGRQARLAAPARRIVVGWTDTREATRAAHDALALAGPGADITLVTFHARAGSVAQGLTGRDDLAAALDRAGFKVEVADQMSSGDELPEAIARFAKEREADLLATGAFGHTQLYDLLVGAVTRDLMDRAAVPVLLSR</sequence>
<dbReference type="CDD" id="cd00293">
    <property type="entry name" value="USP-like"/>
    <property type="match status" value="1"/>
</dbReference>
<keyword evidence="3" id="KW-1185">Reference proteome</keyword>
<dbReference type="SUPFAM" id="SSF52402">
    <property type="entry name" value="Adenine nucleotide alpha hydrolases-like"/>
    <property type="match status" value="2"/>
</dbReference>
<dbReference type="Pfam" id="PF00582">
    <property type="entry name" value="Usp"/>
    <property type="match status" value="1"/>
</dbReference>
<proteinExistence type="predicted"/>
<accession>A0ABS6IYK8</accession>
<feature type="domain" description="UspA" evidence="1">
    <location>
        <begin position="151"/>
        <end position="274"/>
    </location>
</feature>
<gene>
    <name evidence="2" type="ORF">GU927_001975</name>
</gene>
<protein>
    <submittedName>
        <fullName evidence="2">Universal stress protein</fullName>
    </submittedName>
</protein>
<reference evidence="2 3" key="1">
    <citation type="submission" date="2021-06" db="EMBL/GenBank/DDBJ databases">
        <title>Rhodobacteraceae bacterium strain HSP-20.</title>
        <authorList>
            <person name="Chen W.-M."/>
        </authorList>
    </citation>
    <scope>NUCLEOTIDE SEQUENCE [LARGE SCALE GENOMIC DNA]</scope>
    <source>
        <strain evidence="2 3">HSP-20</strain>
    </source>
</reference>
<evidence type="ECO:0000313" key="2">
    <source>
        <dbReference type="EMBL" id="MBU9696606.1"/>
    </source>
</evidence>
<dbReference type="RefSeq" id="WP_161760645.1">
    <property type="nucleotide sequence ID" value="NZ_JAAATX020000001.1"/>
</dbReference>
<evidence type="ECO:0000313" key="3">
    <source>
        <dbReference type="Proteomes" id="UP000731907"/>
    </source>
</evidence>
<dbReference type="Gene3D" id="3.40.50.12370">
    <property type="match status" value="1"/>
</dbReference>
<dbReference type="InterPro" id="IPR006016">
    <property type="entry name" value="UspA"/>
</dbReference>
<dbReference type="Proteomes" id="UP000731907">
    <property type="component" value="Unassembled WGS sequence"/>
</dbReference>